<proteinExistence type="predicted"/>
<dbReference type="Proteomes" id="UP000092634">
    <property type="component" value="Unassembled WGS sequence"/>
</dbReference>
<accession>A0A1E8PT23</accession>
<evidence type="ECO:0000259" key="2">
    <source>
        <dbReference type="Pfam" id="PF20469"/>
    </source>
</evidence>
<keyword evidence="3" id="KW-0540">Nuclease</keyword>
<dbReference type="Pfam" id="PF20469">
    <property type="entry name" value="OLD-like_TOPRIM"/>
    <property type="match status" value="1"/>
</dbReference>
<dbReference type="InterPro" id="IPR041685">
    <property type="entry name" value="AAA_GajA/Old/RecF-like"/>
</dbReference>
<keyword evidence="3" id="KW-0255">Endonuclease</keyword>
<dbReference type="Pfam" id="PF13175">
    <property type="entry name" value="AAA_15"/>
    <property type="match status" value="2"/>
</dbReference>
<protein>
    <submittedName>
        <fullName evidence="3">ATP-dependent endonuclease</fullName>
    </submittedName>
</protein>
<reference evidence="3 4" key="1">
    <citation type="submission" date="2016-10" db="EMBL/GenBank/DDBJ databases">
        <title>Updated version of Genome Assembly of Janthinobacterium lividum ERGS5:01.</title>
        <authorList>
            <person name="Kumar R."/>
            <person name="Acharya V."/>
            <person name="Singh D."/>
        </authorList>
    </citation>
    <scope>NUCLEOTIDE SEQUENCE [LARGE SCALE GENOMIC DNA]</scope>
    <source>
        <strain evidence="3 4">ERGS5:01</strain>
    </source>
</reference>
<name>A0A1E8PT23_9BURK</name>
<comment type="caution">
    <text evidence="3">The sequence shown here is derived from an EMBL/GenBank/DDBJ whole genome shotgun (WGS) entry which is preliminary data.</text>
</comment>
<gene>
    <name evidence="3" type="ORF">BA896_007435</name>
</gene>
<feature type="domain" description="Endonuclease GajA/Old nuclease/RecF-like AAA" evidence="1">
    <location>
        <begin position="1"/>
        <end position="52"/>
    </location>
</feature>
<feature type="domain" description="Endonuclease GajA/Old nuclease/RecF-like AAA" evidence="1">
    <location>
        <begin position="263"/>
        <end position="351"/>
    </location>
</feature>
<feature type="domain" description="OLD protein-like TOPRIM" evidence="2">
    <location>
        <begin position="401"/>
        <end position="468"/>
    </location>
</feature>
<dbReference type="InterPro" id="IPR027417">
    <property type="entry name" value="P-loop_NTPase"/>
</dbReference>
<dbReference type="PANTHER" id="PTHR43581">
    <property type="entry name" value="ATP/GTP PHOSPHATASE"/>
    <property type="match status" value="1"/>
</dbReference>
<dbReference type="PANTHER" id="PTHR43581:SF4">
    <property type="entry name" value="ATP_GTP PHOSPHATASE"/>
    <property type="match status" value="1"/>
</dbReference>
<keyword evidence="3" id="KW-0378">Hydrolase</keyword>
<dbReference type="AlphaFoldDB" id="A0A1E8PT23"/>
<dbReference type="InterPro" id="IPR051396">
    <property type="entry name" value="Bact_Antivir_Def_Nuclease"/>
</dbReference>
<evidence type="ECO:0000313" key="4">
    <source>
        <dbReference type="Proteomes" id="UP000092634"/>
    </source>
</evidence>
<evidence type="ECO:0000313" key="3">
    <source>
        <dbReference type="EMBL" id="OFJ48769.1"/>
    </source>
</evidence>
<sequence length="497" mass="55719">MKIARLTISNFRGIKHAQLHFDGHTLLVGQNNVGKSTICEALDLVLGPDRASRFPPVEEFDFHNANYLALPANEGDLPTPVPIRIEVVLTGLTPEIENRCGGHTEYWDEKEQRIIDEGEIDQANPPQVTCLRLETIAQFSIEEDEFEAGSFFSHPVGLDNGLSPVRKDIKRMFGFLYLRALRTGSRALSLERGSLLDLILRAKGVKTGLWEKAIGRLKDLDIGDDALELDGVLQEIEKRLGRYIPTNADGRATRLHVSQLTREHLRKTMAFFIAMSKGQEHVPFQQAGTGTLNTLVLALLSFLADLKPSSVIFAMEEPEIAVPPHTQRRIADYLLHNTTQAFVTSHSPYVIERFEPAQTLVLSRDEHSTVSAKRVSDASSLKDQDYKRFSRRGLTECMLGKGVVVVEGVTEFYALPVIERRLHIELADVFQPLDIAGVAFFDADGESNMLKFGAFFNELGLKTFSFYDFLKRTPEDKKKLTDCFMVDCEHPYAGLKG</sequence>
<dbReference type="GO" id="GO:0004519">
    <property type="term" value="F:endonuclease activity"/>
    <property type="evidence" value="ECO:0007669"/>
    <property type="project" value="UniProtKB-KW"/>
</dbReference>
<evidence type="ECO:0000259" key="1">
    <source>
        <dbReference type="Pfam" id="PF13175"/>
    </source>
</evidence>
<organism evidence="3 4">
    <name type="scientific">Janthinobacterium lividum</name>
    <dbReference type="NCBI Taxonomy" id="29581"/>
    <lineage>
        <taxon>Bacteria</taxon>
        <taxon>Pseudomonadati</taxon>
        <taxon>Pseudomonadota</taxon>
        <taxon>Betaproteobacteria</taxon>
        <taxon>Burkholderiales</taxon>
        <taxon>Oxalobacteraceae</taxon>
        <taxon>Janthinobacterium</taxon>
    </lineage>
</organism>
<dbReference type="Gene3D" id="3.40.50.300">
    <property type="entry name" value="P-loop containing nucleotide triphosphate hydrolases"/>
    <property type="match status" value="2"/>
</dbReference>
<dbReference type="InterPro" id="IPR034139">
    <property type="entry name" value="TOPRIM_OLD"/>
</dbReference>
<dbReference type="EMBL" id="MAQB02000001">
    <property type="protein sequence ID" value="OFJ48769.1"/>
    <property type="molecule type" value="Genomic_DNA"/>
</dbReference>
<dbReference type="SUPFAM" id="SSF52540">
    <property type="entry name" value="P-loop containing nucleoside triphosphate hydrolases"/>
    <property type="match status" value="1"/>
</dbReference>